<dbReference type="AlphaFoldDB" id="A0A6J6Q3T7"/>
<dbReference type="EMBL" id="CAFAZX010000076">
    <property type="protein sequence ID" value="CAB4844831.1"/>
    <property type="molecule type" value="Genomic_DNA"/>
</dbReference>
<reference evidence="2" key="1">
    <citation type="submission" date="2020-05" db="EMBL/GenBank/DDBJ databases">
        <authorList>
            <person name="Chiriac C."/>
            <person name="Salcher M."/>
            <person name="Ghai R."/>
            <person name="Kavagutti S V."/>
        </authorList>
    </citation>
    <scope>NUCLEOTIDE SEQUENCE</scope>
</reference>
<evidence type="ECO:0000313" key="2">
    <source>
        <dbReference type="EMBL" id="CAB4705637.1"/>
    </source>
</evidence>
<feature type="region of interest" description="Disordered" evidence="1">
    <location>
        <begin position="64"/>
        <end position="91"/>
    </location>
</feature>
<organism evidence="2">
    <name type="scientific">freshwater metagenome</name>
    <dbReference type="NCBI Taxonomy" id="449393"/>
    <lineage>
        <taxon>unclassified sequences</taxon>
        <taxon>metagenomes</taxon>
        <taxon>ecological metagenomes</taxon>
    </lineage>
</organism>
<gene>
    <name evidence="2" type="ORF">UFOPK2646_00695</name>
    <name evidence="3" type="ORF">UFOPK3241_01134</name>
    <name evidence="4" type="ORF">UFOPK3937_01278</name>
</gene>
<dbReference type="EMBL" id="CAEZYB010000067">
    <property type="protein sequence ID" value="CAB4705637.1"/>
    <property type="molecule type" value="Genomic_DNA"/>
</dbReference>
<sequence length="91" mass="9680">MTMPGNKLLKCAPIKSSKGINRLIPLRFVSTKRGRTGGTLTRAKNSSPVTAFFTMTARLSERPDMYGNGCEGSTASGVSTGKIRSLNSVDV</sequence>
<dbReference type="EMBL" id="CAFBOJ010000186">
    <property type="protein sequence ID" value="CAB4990764.1"/>
    <property type="molecule type" value="Genomic_DNA"/>
</dbReference>
<evidence type="ECO:0000313" key="4">
    <source>
        <dbReference type="EMBL" id="CAB4990764.1"/>
    </source>
</evidence>
<protein>
    <submittedName>
        <fullName evidence="2">Unannotated protein</fullName>
    </submittedName>
</protein>
<name>A0A6J6Q3T7_9ZZZZ</name>
<proteinExistence type="predicted"/>
<evidence type="ECO:0000256" key="1">
    <source>
        <dbReference type="SAM" id="MobiDB-lite"/>
    </source>
</evidence>
<accession>A0A6J6Q3T7</accession>
<evidence type="ECO:0000313" key="3">
    <source>
        <dbReference type="EMBL" id="CAB4844831.1"/>
    </source>
</evidence>